<protein>
    <submittedName>
        <fullName evidence="2">MBL fold metallo-hydrolase</fullName>
    </submittedName>
</protein>
<dbReference type="SUPFAM" id="SSF56281">
    <property type="entry name" value="Metallo-hydrolase/oxidoreductase"/>
    <property type="match status" value="1"/>
</dbReference>
<dbReference type="Pfam" id="PF12706">
    <property type="entry name" value="Lactamase_B_2"/>
    <property type="match status" value="1"/>
</dbReference>
<evidence type="ECO:0000313" key="2">
    <source>
        <dbReference type="EMBL" id="TFZ83784.1"/>
    </source>
</evidence>
<dbReference type="InterPro" id="IPR036866">
    <property type="entry name" value="RibonucZ/Hydroxyglut_hydro"/>
</dbReference>
<proteinExistence type="predicted"/>
<dbReference type="InterPro" id="IPR001279">
    <property type="entry name" value="Metallo-B-lactamas"/>
</dbReference>
<name>A0A4Z0FD56_9GAMM</name>
<dbReference type="OrthoDB" id="9803916at2"/>
<dbReference type="Proteomes" id="UP000297890">
    <property type="component" value="Unassembled WGS sequence"/>
</dbReference>
<feature type="domain" description="Metallo-beta-lactamase" evidence="1">
    <location>
        <begin position="14"/>
        <end position="166"/>
    </location>
</feature>
<reference evidence="2 3" key="1">
    <citation type="journal article" date="2019" name="ISME J.">
        <title>Candidatus Macondimonas diazotrophica, a novel gammaproteobacterial genus dominating crude-oil-contaminated coastal sediments.</title>
        <authorList>
            <person name="Karthikeyan S."/>
            <person name="Konstantinidis K."/>
        </authorList>
    </citation>
    <scope>NUCLEOTIDE SEQUENCE [LARGE SCALE GENOMIC DNA]</scope>
    <source>
        <strain evidence="2 3">KTK01</strain>
    </source>
</reference>
<organism evidence="2 3">
    <name type="scientific">Candidatus Macondimonas diazotrophica</name>
    <dbReference type="NCBI Taxonomy" id="2305248"/>
    <lineage>
        <taxon>Bacteria</taxon>
        <taxon>Pseudomonadati</taxon>
        <taxon>Pseudomonadota</taxon>
        <taxon>Gammaproteobacteria</taxon>
        <taxon>Chromatiales</taxon>
        <taxon>Ectothiorhodospiraceae</taxon>
        <taxon>Candidatus Macondimonas</taxon>
    </lineage>
</organism>
<dbReference type="EMBL" id="SRIO01000002">
    <property type="protein sequence ID" value="TFZ83784.1"/>
    <property type="molecule type" value="Genomic_DNA"/>
</dbReference>
<dbReference type="PANTHER" id="PTHR47619">
    <property type="entry name" value="METALLO-HYDROLASE YYCJ-RELATED"/>
    <property type="match status" value="1"/>
</dbReference>
<accession>A0A4Z0FD56</accession>
<dbReference type="InterPro" id="IPR052533">
    <property type="entry name" value="WalJ/YycJ-like"/>
</dbReference>
<keyword evidence="2" id="KW-0378">Hydrolase</keyword>
<dbReference type="RefSeq" id="WP_135280711.1">
    <property type="nucleotide sequence ID" value="NZ_SRIO01000002.1"/>
</dbReference>
<dbReference type="GO" id="GO:0016787">
    <property type="term" value="F:hydrolase activity"/>
    <property type="evidence" value="ECO:0007669"/>
    <property type="project" value="UniProtKB-KW"/>
</dbReference>
<evidence type="ECO:0000259" key="1">
    <source>
        <dbReference type="SMART" id="SM00849"/>
    </source>
</evidence>
<keyword evidence="3" id="KW-1185">Reference proteome</keyword>
<evidence type="ECO:0000313" key="3">
    <source>
        <dbReference type="Proteomes" id="UP000297890"/>
    </source>
</evidence>
<gene>
    <name evidence="2" type="ORF">E4680_02035</name>
</gene>
<dbReference type="PANTHER" id="PTHR47619:SF1">
    <property type="entry name" value="EXODEOXYRIBONUCLEASE WALJ"/>
    <property type="match status" value="1"/>
</dbReference>
<sequence length="259" mass="28144">MAGLRFATLGSGSRGNATVVRCGRTTVLMDCGFAVNETLRRLAVLGLTGEDLCAIVVTHEHGDHMGGVARLARRFKLPVWLTAGTYRGAGTPKLPEVRLFNPHEAFVIGDLAIQPYPVPHDAREPCQFVFSDGDQRLGVLSDAGHVTPHMRRCLDGLDALILEFNHDPGLLAAGPYPPELQARVGGQLGHLNNHQAVELLAGVDRQALQHLIAGHISEKNNSPHHVRQALADRLPAEAAELTLAPQDQGLDWHEMVRHR</sequence>
<dbReference type="SMART" id="SM00849">
    <property type="entry name" value="Lactamase_B"/>
    <property type="match status" value="1"/>
</dbReference>
<dbReference type="AlphaFoldDB" id="A0A4Z0FD56"/>
<comment type="caution">
    <text evidence="2">The sequence shown here is derived from an EMBL/GenBank/DDBJ whole genome shotgun (WGS) entry which is preliminary data.</text>
</comment>
<dbReference type="Gene3D" id="3.60.15.10">
    <property type="entry name" value="Ribonuclease Z/Hydroxyacylglutathione hydrolase-like"/>
    <property type="match status" value="1"/>
</dbReference>